<gene>
    <name evidence="2" type="ORF">GCM10009744_36290</name>
</gene>
<evidence type="ECO:0000313" key="2">
    <source>
        <dbReference type="EMBL" id="GAA1642790.1"/>
    </source>
</evidence>
<accession>A0ABN2FER5</accession>
<evidence type="ECO:0000313" key="3">
    <source>
        <dbReference type="Proteomes" id="UP001501319"/>
    </source>
</evidence>
<comment type="caution">
    <text evidence="2">The sequence shown here is derived from an EMBL/GenBank/DDBJ whole genome shotgun (WGS) entry which is preliminary data.</text>
</comment>
<organism evidence="2 3">
    <name type="scientific">Kribbella alba</name>
    <dbReference type="NCBI Taxonomy" id="190197"/>
    <lineage>
        <taxon>Bacteria</taxon>
        <taxon>Bacillati</taxon>
        <taxon>Actinomycetota</taxon>
        <taxon>Actinomycetes</taxon>
        <taxon>Propionibacteriales</taxon>
        <taxon>Kribbellaceae</taxon>
        <taxon>Kribbella</taxon>
    </lineage>
</organism>
<protein>
    <submittedName>
        <fullName evidence="2">Uncharacterized protein</fullName>
    </submittedName>
</protein>
<feature type="region of interest" description="Disordered" evidence="1">
    <location>
        <begin position="32"/>
        <end position="54"/>
    </location>
</feature>
<evidence type="ECO:0000256" key="1">
    <source>
        <dbReference type="SAM" id="MobiDB-lite"/>
    </source>
</evidence>
<sequence length="75" mass="7965">MSIATCDLTDPLSKKVPAWICTLEARLCRARTASTHQPAGPGREQAYARSAGGNQSRLMSVADAGLTIPPKLRCP</sequence>
<dbReference type="Proteomes" id="UP001501319">
    <property type="component" value="Unassembled WGS sequence"/>
</dbReference>
<proteinExistence type="predicted"/>
<name>A0ABN2FER5_9ACTN</name>
<reference evidence="2 3" key="1">
    <citation type="journal article" date="2019" name="Int. J. Syst. Evol. Microbiol.">
        <title>The Global Catalogue of Microorganisms (GCM) 10K type strain sequencing project: providing services to taxonomists for standard genome sequencing and annotation.</title>
        <authorList>
            <consortium name="The Broad Institute Genomics Platform"/>
            <consortium name="The Broad Institute Genome Sequencing Center for Infectious Disease"/>
            <person name="Wu L."/>
            <person name="Ma J."/>
        </authorList>
    </citation>
    <scope>NUCLEOTIDE SEQUENCE [LARGE SCALE GENOMIC DNA]</scope>
    <source>
        <strain evidence="2 3">JCM 14306</strain>
    </source>
</reference>
<dbReference type="EMBL" id="BAAANE010000006">
    <property type="protein sequence ID" value="GAA1642790.1"/>
    <property type="molecule type" value="Genomic_DNA"/>
</dbReference>
<keyword evidence="3" id="KW-1185">Reference proteome</keyword>